<proteinExistence type="predicted"/>
<name>A0A1G1YPG0_9BACT</name>
<accession>A0A1G1YPG0</accession>
<dbReference type="PANTHER" id="PTHR43668">
    <property type="entry name" value="ALLANTOINASE"/>
    <property type="match status" value="1"/>
</dbReference>
<comment type="caution">
    <text evidence="2">The sequence shown here is derived from an EMBL/GenBank/DDBJ whole genome shotgun (WGS) entry which is preliminary data.</text>
</comment>
<dbReference type="GO" id="GO:0005737">
    <property type="term" value="C:cytoplasm"/>
    <property type="evidence" value="ECO:0007669"/>
    <property type="project" value="TreeGrafter"/>
</dbReference>
<dbReference type="Proteomes" id="UP000178122">
    <property type="component" value="Unassembled WGS sequence"/>
</dbReference>
<reference evidence="2 3" key="1">
    <citation type="journal article" date="2016" name="Nat. Commun.">
        <title>Thousands of microbial genomes shed light on interconnected biogeochemical processes in an aquifer system.</title>
        <authorList>
            <person name="Anantharaman K."/>
            <person name="Brown C.T."/>
            <person name="Hug L.A."/>
            <person name="Sharon I."/>
            <person name="Castelle C.J."/>
            <person name="Probst A.J."/>
            <person name="Thomas B.C."/>
            <person name="Singh A."/>
            <person name="Wilkins M.J."/>
            <person name="Karaoz U."/>
            <person name="Brodie E.L."/>
            <person name="Williams K.H."/>
            <person name="Hubbard S.S."/>
            <person name="Banfield J.F."/>
        </authorList>
    </citation>
    <scope>NUCLEOTIDE SEQUENCE [LARGE SCALE GENOMIC DNA]</scope>
</reference>
<protein>
    <recommendedName>
        <fullName evidence="1">Amidohydrolase-related domain-containing protein</fullName>
    </recommendedName>
</protein>
<dbReference type="Gene3D" id="2.30.40.10">
    <property type="entry name" value="Urease, subunit C, domain 1"/>
    <property type="match status" value="1"/>
</dbReference>
<evidence type="ECO:0000313" key="3">
    <source>
        <dbReference type="Proteomes" id="UP000178122"/>
    </source>
</evidence>
<dbReference type="SUPFAM" id="SSF51338">
    <property type="entry name" value="Composite domain of metallo-dependent hydrolases"/>
    <property type="match status" value="1"/>
</dbReference>
<organism evidence="2 3">
    <name type="scientific">Candidatus Buchananbacteria bacterium RIFCSPLOWO2_01_FULL_40_23b</name>
    <dbReference type="NCBI Taxonomy" id="1797544"/>
    <lineage>
        <taxon>Bacteria</taxon>
        <taxon>Candidatus Buchananiibacteriota</taxon>
    </lineage>
</organism>
<dbReference type="InterPro" id="IPR006680">
    <property type="entry name" value="Amidohydro-rel"/>
</dbReference>
<dbReference type="InterPro" id="IPR032466">
    <property type="entry name" value="Metal_Hydrolase"/>
</dbReference>
<gene>
    <name evidence="2" type="ORF">A2912_00405</name>
</gene>
<evidence type="ECO:0000259" key="1">
    <source>
        <dbReference type="Pfam" id="PF01979"/>
    </source>
</evidence>
<sequence length="451" mass="50713">MNPYFSITNARIVTPAAIIHGTVSFENGKISDIKKGNHASKNACDARGNYVLPGLIETHGHFREPGFEHKEDISHGTRAGLSGGFTTVFDMPNTNPPITTINRLHEQIERYKKRSFCDFAINFGTSVSDIPELENVDPTEITGVKVFMAGHQTTPTTIIKREDQEKIWEIAARRGFPILAHAEDQELVTKRETMLQNQGRTDMLAYSEARNEDVVIKAAKTAVDIAIKYRTKLWILHASTEGEFDAIDYARKNGIEAGGEVTGYQLFFTTEDYKKLGTRIKVSPALRAPEANKKLWEMVRAGRIDGFCSEHTPHTLEEKKGNIWKAVSGTPGIQESVAVFVTGWIRKFGKETIEEGLMRLANMGSTNIANFFGFPQKSGIKVGNDADFVMIDVNQPWEVTKQDLFTKLQWSAYEDMELFGRPQSTFLRGNLVYKQGKILTEKKGTWLKRDQ</sequence>
<dbReference type="GO" id="GO:0004038">
    <property type="term" value="F:allantoinase activity"/>
    <property type="evidence" value="ECO:0007669"/>
    <property type="project" value="TreeGrafter"/>
</dbReference>
<dbReference type="InterPro" id="IPR011059">
    <property type="entry name" value="Metal-dep_hydrolase_composite"/>
</dbReference>
<dbReference type="SUPFAM" id="SSF51556">
    <property type="entry name" value="Metallo-dependent hydrolases"/>
    <property type="match status" value="1"/>
</dbReference>
<dbReference type="AlphaFoldDB" id="A0A1G1YPG0"/>
<dbReference type="GO" id="GO:0006145">
    <property type="term" value="P:purine nucleobase catabolic process"/>
    <property type="evidence" value="ECO:0007669"/>
    <property type="project" value="TreeGrafter"/>
</dbReference>
<dbReference type="InterPro" id="IPR050138">
    <property type="entry name" value="DHOase/Allantoinase_Hydrolase"/>
</dbReference>
<dbReference type="PANTHER" id="PTHR43668:SF2">
    <property type="entry name" value="ALLANTOINASE"/>
    <property type="match status" value="1"/>
</dbReference>
<dbReference type="Pfam" id="PF01979">
    <property type="entry name" value="Amidohydro_1"/>
    <property type="match status" value="1"/>
</dbReference>
<dbReference type="EMBL" id="MHIN01000035">
    <property type="protein sequence ID" value="OGY54194.1"/>
    <property type="molecule type" value="Genomic_DNA"/>
</dbReference>
<evidence type="ECO:0000313" key="2">
    <source>
        <dbReference type="EMBL" id="OGY54194.1"/>
    </source>
</evidence>
<feature type="domain" description="Amidohydrolase-related" evidence="1">
    <location>
        <begin position="50"/>
        <end position="431"/>
    </location>
</feature>
<dbReference type="NCBIfam" id="TIGR00857">
    <property type="entry name" value="pyrC_multi"/>
    <property type="match status" value="1"/>
</dbReference>
<dbReference type="Gene3D" id="3.20.20.140">
    <property type="entry name" value="Metal-dependent hydrolases"/>
    <property type="match status" value="1"/>
</dbReference>